<dbReference type="PANTHER" id="PTHR36842">
    <property type="entry name" value="PROTEIN TOLB HOMOLOG"/>
    <property type="match status" value="1"/>
</dbReference>
<dbReference type="Gene3D" id="2.120.10.30">
    <property type="entry name" value="TolB, C-terminal domain"/>
    <property type="match status" value="2"/>
</dbReference>
<dbReference type="SUPFAM" id="SSF69304">
    <property type="entry name" value="Tricorn protease N-terminal domain"/>
    <property type="match status" value="1"/>
</dbReference>
<evidence type="ECO:0000256" key="1">
    <source>
        <dbReference type="SAM" id="SignalP"/>
    </source>
</evidence>
<evidence type="ECO:0008006" key="4">
    <source>
        <dbReference type="Google" id="ProtNLM"/>
    </source>
</evidence>
<proteinExistence type="predicted"/>
<gene>
    <name evidence="2" type="ORF">NM961_21920</name>
</gene>
<evidence type="ECO:0000313" key="3">
    <source>
        <dbReference type="Proteomes" id="UP001165498"/>
    </source>
</evidence>
<comment type="caution">
    <text evidence="2">The sequence shown here is derived from an EMBL/GenBank/DDBJ whole genome shotgun (WGS) entry which is preliminary data.</text>
</comment>
<accession>A0ABT1QYN5</accession>
<name>A0ABT1QYN5_9GAMM</name>
<organism evidence="2 3">
    <name type="scientific">Tahibacter harae</name>
    <dbReference type="NCBI Taxonomy" id="2963937"/>
    <lineage>
        <taxon>Bacteria</taxon>
        <taxon>Pseudomonadati</taxon>
        <taxon>Pseudomonadota</taxon>
        <taxon>Gammaproteobacteria</taxon>
        <taxon>Lysobacterales</taxon>
        <taxon>Rhodanobacteraceae</taxon>
        <taxon>Tahibacter</taxon>
    </lineage>
</organism>
<dbReference type="InterPro" id="IPR011042">
    <property type="entry name" value="6-blade_b-propeller_TolB-like"/>
</dbReference>
<protein>
    <recommendedName>
        <fullName evidence="4">WD40 repeat protein</fullName>
    </recommendedName>
</protein>
<feature type="chain" id="PRO_5047214924" description="WD40 repeat protein" evidence="1">
    <location>
        <begin position="33"/>
        <end position="446"/>
    </location>
</feature>
<keyword evidence="3" id="KW-1185">Reference proteome</keyword>
<keyword evidence="1" id="KW-0732">Signal</keyword>
<dbReference type="EMBL" id="JANFQO010000029">
    <property type="protein sequence ID" value="MCQ4167381.1"/>
    <property type="molecule type" value="Genomic_DNA"/>
</dbReference>
<feature type="signal peptide" evidence="1">
    <location>
        <begin position="1"/>
        <end position="32"/>
    </location>
</feature>
<reference evidence="2" key="1">
    <citation type="submission" date="2022-07" db="EMBL/GenBank/DDBJ databases">
        <title>Tahibacter sp., a new gammaproteobacterium isolated from the silt sample collected at pig farm.</title>
        <authorList>
            <person name="Chen H."/>
        </authorList>
    </citation>
    <scope>NUCLEOTIDE SEQUENCE</scope>
    <source>
        <strain evidence="2">P2K</strain>
    </source>
</reference>
<sequence length="446" mass="46278">MSTPRLARRHGVRVLAVLALAQLAGVPSPATAAAVAGSGSPVYANAHNYGPLSVSEDGRFVLFLSAADNLVAGDTNGYPDLYLLDSADGSFSRIDTHSSAEAPVYGDAAVSDDGRYVLFASRYDPGSATLLAAAQVYRLDRDTGSVLRLSSDALGQPGNANSYAHDLSADGRYAVFSTDAGNLVGAAAGYGQVYRHDAVTGLRELVSGDSTGQPTAGHSAHAEITPDGRHVLFVSSALQLPAGTFAGTFVRDMVAGVTTLASAANDGSAALQGYVYAPATISCSNRRISADGRFVVFDTITPMAPGDTNGELDVYVRDRVAGTTRWVSDAVGGTAPLEWNRCGSLSADGQTVAYLSFFFASDSRLYVRSLADNTLTQAASSGWGEAETLGSASLSGDGSALFHTQAVPLFPFPQLVRWRQSDGQAVLTQVPPSTVQIFADSFGPAQ</sequence>
<evidence type="ECO:0000313" key="2">
    <source>
        <dbReference type="EMBL" id="MCQ4167381.1"/>
    </source>
</evidence>
<dbReference type="PANTHER" id="PTHR36842:SF1">
    <property type="entry name" value="PROTEIN TOLB"/>
    <property type="match status" value="1"/>
</dbReference>
<dbReference type="Proteomes" id="UP001165498">
    <property type="component" value="Unassembled WGS sequence"/>
</dbReference>
<dbReference type="SUPFAM" id="SSF82171">
    <property type="entry name" value="DPP6 N-terminal domain-like"/>
    <property type="match status" value="1"/>
</dbReference>